<dbReference type="AlphaFoldDB" id="A0A8T8SC09"/>
<organism evidence="1 2">
    <name type="scientific">Tilletia indica</name>
    <dbReference type="NCBI Taxonomy" id="43049"/>
    <lineage>
        <taxon>Eukaryota</taxon>
        <taxon>Fungi</taxon>
        <taxon>Dikarya</taxon>
        <taxon>Basidiomycota</taxon>
        <taxon>Ustilaginomycotina</taxon>
        <taxon>Exobasidiomycetes</taxon>
        <taxon>Tilletiales</taxon>
        <taxon>Tilletiaceae</taxon>
        <taxon>Tilletia</taxon>
    </lineage>
</organism>
<dbReference type="InterPro" id="IPR051409">
    <property type="entry name" value="Atypical_kinase_ADCK"/>
</dbReference>
<evidence type="ECO:0000313" key="2">
    <source>
        <dbReference type="Proteomes" id="UP000077521"/>
    </source>
</evidence>
<evidence type="ECO:0000313" key="1">
    <source>
        <dbReference type="EMBL" id="KAE8236886.1"/>
    </source>
</evidence>
<protein>
    <submittedName>
        <fullName evidence="1">Uncharacterized protein</fullName>
    </submittedName>
</protein>
<keyword evidence="2" id="KW-1185">Reference proteome</keyword>
<reference evidence="1" key="1">
    <citation type="submission" date="2016-04" db="EMBL/GenBank/DDBJ databases">
        <authorList>
            <person name="Nguyen H.D."/>
            <person name="Samba Siva P."/>
            <person name="Cullis J."/>
            <person name="Levesque C.A."/>
            <person name="Hambleton S."/>
        </authorList>
    </citation>
    <scope>NUCLEOTIDE SEQUENCE</scope>
    <source>
        <strain evidence="1">DAOMC 236416</strain>
    </source>
</reference>
<dbReference type="GO" id="GO:0006744">
    <property type="term" value="P:ubiquinone biosynthetic process"/>
    <property type="evidence" value="ECO:0007669"/>
    <property type="project" value="TreeGrafter"/>
</dbReference>
<sequence>MRGAALKIGHFMKIQDSSMLSSELEDVFPCVQNSANCMPEWQSE</sequence>
<dbReference type="PANTHER" id="PTHR43851:SF3">
    <property type="entry name" value="COENZYME Q8"/>
    <property type="match status" value="1"/>
</dbReference>
<dbReference type="Proteomes" id="UP000077521">
    <property type="component" value="Unassembled WGS sequence"/>
</dbReference>
<dbReference type="PANTHER" id="PTHR43851">
    <property type="match status" value="1"/>
</dbReference>
<reference evidence="1" key="2">
    <citation type="journal article" date="2019" name="IMA Fungus">
        <title>Genome sequencing and comparison of five Tilletia species to identify candidate genes for the detection of regulated species infecting wheat.</title>
        <authorList>
            <person name="Nguyen H.D.T."/>
            <person name="Sultana T."/>
            <person name="Kesanakurti P."/>
            <person name="Hambleton S."/>
        </authorList>
    </citation>
    <scope>NUCLEOTIDE SEQUENCE</scope>
    <source>
        <strain evidence="1">DAOMC 236416</strain>
    </source>
</reference>
<dbReference type="EMBL" id="LWDF02002018">
    <property type="protein sequence ID" value="KAE8236886.1"/>
    <property type="molecule type" value="Genomic_DNA"/>
</dbReference>
<accession>A0A8T8SC09</accession>
<feature type="non-terminal residue" evidence="1">
    <location>
        <position position="1"/>
    </location>
</feature>
<gene>
    <name evidence="1" type="ORF">A4X13_0g8996</name>
</gene>
<proteinExistence type="predicted"/>
<name>A0A8T8SC09_9BASI</name>
<comment type="caution">
    <text evidence="1">The sequence shown here is derived from an EMBL/GenBank/DDBJ whole genome shotgun (WGS) entry which is preliminary data.</text>
</comment>